<protein>
    <submittedName>
        <fullName evidence="8">Starch-binding associating with outer membrane</fullName>
    </submittedName>
</protein>
<dbReference type="Proteomes" id="UP000199705">
    <property type="component" value="Unassembled WGS sequence"/>
</dbReference>
<dbReference type="GO" id="GO:0009279">
    <property type="term" value="C:cell outer membrane"/>
    <property type="evidence" value="ECO:0007669"/>
    <property type="project" value="UniProtKB-SubCell"/>
</dbReference>
<feature type="domain" description="SusD-like N-terminal" evidence="7">
    <location>
        <begin position="43"/>
        <end position="228"/>
    </location>
</feature>
<dbReference type="STRING" id="551996.SAMN05192573_11051"/>
<dbReference type="CDD" id="cd08977">
    <property type="entry name" value="SusD"/>
    <property type="match status" value="1"/>
</dbReference>
<evidence type="ECO:0000259" key="6">
    <source>
        <dbReference type="Pfam" id="PF07980"/>
    </source>
</evidence>
<evidence type="ECO:0000256" key="4">
    <source>
        <dbReference type="ARBA" id="ARBA00023136"/>
    </source>
</evidence>
<organism evidence="8 9">
    <name type="scientific">Mucilaginibacter gossypii</name>
    <dbReference type="NCBI Taxonomy" id="551996"/>
    <lineage>
        <taxon>Bacteria</taxon>
        <taxon>Pseudomonadati</taxon>
        <taxon>Bacteroidota</taxon>
        <taxon>Sphingobacteriia</taxon>
        <taxon>Sphingobacteriales</taxon>
        <taxon>Sphingobacteriaceae</taxon>
        <taxon>Mucilaginibacter</taxon>
    </lineage>
</organism>
<reference evidence="9" key="1">
    <citation type="submission" date="2016-10" db="EMBL/GenBank/DDBJ databases">
        <authorList>
            <person name="Varghese N."/>
            <person name="Submissions S."/>
        </authorList>
    </citation>
    <scope>NUCLEOTIDE SEQUENCE [LARGE SCALE GENOMIC DNA]</scope>
    <source>
        <strain evidence="9">Gh-67</strain>
    </source>
</reference>
<comment type="subcellular location">
    <subcellularLocation>
        <location evidence="1">Cell outer membrane</location>
    </subcellularLocation>
</comment>
<dbReference type="SUPFAM" id="SSF48452">
    <property type="entry name" value="TPR-like"/>
    <property type="match status" value="1"/>
</dbReference>
<dbReference type="InterPro" id="IPR011990">
    <property type="entry name" value="TPR-like_helical_dom_sf"/>
</dbReference>
<dbReference type="Gene3D" id="1.25.40.390">
    <property type="match status" value="1"/>
</dbReference>
<dbReference type="Pfam" id="PF14322">
    <property type="entry name" value="SusD-like_3"/>
    <property type="match status" value="1"/>
</dbReference>
<keyword evidence="3" id="KW-0732">Signal</keyword>
<dbReference type="InterPro" id="IPR012944">
    <property type="entry name" value="SusD_RagB_dom"/>
</dbReference>
<dbReference type="RefSeq" id="WP_091170500.1">
    <property type="nucleotide sequence ID" value="NZ_FNCG01000010.1"/>
</dbReference>
<evidence type="ECO:0000256" key="3">
    <source>
        <dbReference type="ARBA" id="ARBA00022729"/>
    </source>
</evidence>
<dbReference type="AlphaFoldDB" id="A0A1G8CVG3"/>
<evidence type="ECO:0000256" key="2">
    <source>
        <dbReference type="ARBA" id="ARBA00006275"/>
    </source>
</evidence>
<evidence type="ECO:0000313" key="9">
    <source>
        <dbReference type="Proteomes" id="UP000199705"/>
    </source>
</evidence>
<keyword evidence="4" id="KW-0472">Membrane</keyword>
<evidence type="ECO:0000259" key="7">
    <source>
        <dbReference type="Pfam" id="PF14322"/>
    </source>
</evidence>
<keyword evidence="9" id="KW-1185">Reference proteome</keyword>
<keyword evidence="5" id="KW-0998">Cell outer membrane</keyword>
<comment type="similarity">
    <text evidence="2">Belongs to the SusD family.</text>
</comment>
<evidence type="ECO:0000313" key="8">
    <source>
        <dbReference type="EMBL" id="SDH49458.1"/>
    </source>
</evidence>
<gene>
    <name evidence="8" type="ORF">SAMN05192573_11051</name>
</gene>
<proteinExistence type="inferred from homology"/>
<name>A0A1G8CVG3_9SPHI</name>
<dbReference type="Pfam" id="PF07980">
    <property type="entry name" value="SusD_RagB"/>
    <property type="match status" value="1"/>
</dbReference>
<accession>A0A1G8CVG3</accession>
<feature type="domain" description="RagB/SusD" evidence="6">
    <location>
        <begin position="313"/>
        <end position="459"/>
    </location>
</feature>
<evidence type="ECO:0000256" key="5">
    <source>
        <dbReference type="ARBA" id="ARBA00023237"/>
    </source>
</evidence>
<evidence type="ECO:0000256" key="1">
    <source>
        <dbReference type="ARBA" id="ARBA00004442"/>
    </source>
</evidence>
<dbReference type="InterPro" id="IPR033985">
    <property type="entry name" value="SusD-like_N"/>
</dbReference>
<dbReference type="EMBL" id="FNCG01000010">
    <property type="protein sequence ID" value="SDH49458.1"/>
    <property type="molecule type" value="Genomic_DNA"/>
</dbReference>
<sequence>MKNKKLFRIVSAVVLFGAAALPSCKKFEDIPPPQTQAESSQVFSSDATATSAVVGLYYQMIANNLTLMNGAVTVYTGLSADELSNVNPNSDYDAFKNNAIPANSATINSKFWTNAYRYIYQANAVIAGLAASQTITAGVKDQLRGEMLFARTLNYFYLVNLYGDVPLVLTTDYGISGALPRTPVVTVNQQIVADLTEARQLLSATYSTATNVRPNGMAAAALLARVYLYQKDWTNAEAQATAVINAGTYHLESNLSQVFVNTSAETIFQLARPTANTSEGSVFIPASGSAKPTFIITGALLNAFETGDLRKAAWLKTNTTGGNSYTYPYKYKVRNSTTVTENNIVLRLAEVYLIRAEARAQQQDITGALADLNIIRQRAGLAPLVITTQAGLLSAVMHERQTELFAEWGHRWFDLKRTGQADPVLGAFKGSNWQTADALYPVPLPQILLNPALTQNPGY</sequence>